<dbReference type="Gene3D" id="2.60.120.260">
    <property type="entry name" value="Galactose-binding domain-like"/>
    <property type="match status" value="1"/>
</dbReference>
<dbReference type="EMBL" id="JH429889">
    <property type="status" value="NOT_ANNOTATED_CDS"/>
    <property type="molecule type" value="Genomic_DNA"/>
</dbReference>
<name>T1IHE2_STRMM</name>
<dbReference type="HOGENOM" id="CLU_845480_0_0_1"/>
<evidence type="ECO:0000313" key="3">
    <source>
        <dbReference type="Proteomes" id="UP000014500"/>
    </source>
</evidence>
<evidence type="ECO:0000313" key="2">
    <source>
        <dbReference type="EnsemblMetazoa" id="SMAR000255-PA"/>
    </source>
</evidence>
<accession>T1IHE2</accession>
<feature type="region of interest" description="Disordered" evidence="1">
    <location>
        <begin position="32"/>
        <end position="122"/>
    </location>
</feature>
<evidence type="ECO:0000256" key="1">
    <source>
        <dbReference type="SAM" id="MobiDB-lite"/>
    </source>
</evidence>
<dbReference type="EnsemblMetazoa" id="SMAR000255-RA">
    <property type="protein sequence ID" value="SMAR000255-PA"/>
    <property type="gene ID" value="SMAR000255"/>
</dbReference>
<sequence>MAMREKVHFYTGFMGPGGVPYRHKRQWSLRQNRKFGLRLRRRQPRQPRQPRRQRHQLQRQPDDNDTNYNDNPDDNDTNYNDNPDDNDTNYNDNPDDNDTNYNDNPDDNDTYYNADDVTAGNTIGATRSSYANYEAERAVDGDNATYSSTMYRPEDDGLKDPLPWWRIDLEKTVTVVSVWFHGFTSEKYPSRNHNLIVKIGTVQPPDDQSGDGVTCDEIKNDEEHPDYLFKCPAPGILGRFVIIQRTKEKLEGDCKMAHESGTPMRFDTEFPCRSLRWDFIGITGWDFIGITGWDFIGITGWDFIGITGWDFIGITDLIGHHNFNFSEVY</sequence>
<organism evidence="2 3">
    <name type="scientific">Strigamia maritima</name>
    <name type="common">European centipede</name>
    <name type="synonym">Geophilus maritimus</name>
    <dbReference type="NCBI Taxonomy" id="126957"/>
    <lineage>
        <taxon>Eukaryota</taxon>
        <taxon>Metazoa</taxon>
        <taxon>Ecdysozoa</taxon>
        <taxon>Arthropoda</taxon>
        <taxon>Myriapoda</taxon>
        <taxon>Chilopoda</taxon>
        <taxon>Pleurostigmophora</taxon>
        <taxon>Geophilomorpha</taxon>
        <taxon>Linotaeniidae</taxon>
        <taxon>Strigamia</taxon>
    </lineage>
</organism>
<evidence type="ECO:0008006" key="4">
    <source>
        <dbReference type="Google" id="ProtNLM"/>
    </source>
</evidence>
<keyword evidence="3" id="KW-1185">Reference proteome</keyword>
<dbReference type="SUPFAM" id="SSF49785">
    <property type="entry name" value="Galactose-binding domain-like"/>
    <property type="match status" value="1"/>
</dbReference>
<reference evidence="2" key="2">
    <citation type="submission" date="2015-02" db="UniProtKB">
        <authorList>
            <consortium name="EnsemblMetazoa"/>
        </authorList>
    </citation>
    <scope>IDENTIFICATION</scope>
</reference>
<protein>
    <recommendedName>
        <fullName evidence="4">Fucolectin tachylectin-4 pentraxin-1 domain-containing protein</fullName>
    </recommendedName>
</protein>
<dbReference type="AlphaFoldDB" id="T1IHE2"/>
<proteinExistence type="predicted"/>
<feature type="compositionally biased region" description="Acidic residues" evidence="1">
    <location>
        <begin position="71"/>
        <end position="109"/>
    </location>
</feature>
<dbReference type="InterPro" id="IPR008979">
    <property type="entry name" value="Galactose-bd-like_sf"/>
</dbReference>
<dbReference type="Proteomes" id="UP000014500">
    <property type="component" value="Unassembled WGS sequence"/>
</dbReference>
<reference evidence="3" key="1">
    <citation type="submission" date="2011-05" db="EMBL/GenBank/DDBJ databases">
        <authorList>
            <person name="Richards S.R."/>
            <person name="Qu J."/>
            <person name="Jiang H."/>
            <person name="Jhangiani S.N."/>
            <person name="Agravi P."/>
            <person name="Goodspeed R."/>
            <person name="Gross S."/>
            <person name="Mandapat C."/>
            <person name="Jackson L."/>
            <person name="Mathew T."/>
            <person name="Pu L."/>
            <person name="Thornton R."/>
            <person name="Saada N."/>
            <person name="Wilczek-Boney K.B."/>
            <person name="Lee S."/>
            <person name="Kovar C."/>
            <person name="Wu Y."/>
            <person name="Scherer S.E."/>
            <person name="Worley K.C."/>
            <person name="Muzny D.M."/>
            <person name="Gibbs R."/>
        </authorList>
    </citation>
    <scope>NUCLEOTIDE SEQUENCE</scope>
    <source>
        <strain evidence="3">Brora</strain>
    </source>
</reference>
<feature type="compositionally biased region" description="Basic residues" evidence="1">
    <location>
        <begin position="32"/>
        <end position="57"/>
    </location>
</feature>